<dbReference type="FunFam" id="1.10.287.950:FF:000001">
    <property type="entry name" value="Methyl-accepting chemotaxis sensory transducer"/>
    <property type="match status" value="1"/>
</dbReference>
<dbReference type="CDD" id="cd06225">
    <property type="entry name" value="HAMP"/>
    <property type="match status" value="1"/>
</dbReference>
<dbReference type="Gene3D" id="1.20.120.30">
    <property type="entry name" value="Aspartate receptor, ligand-binding domain"/>
    <property type="match status" value="1"/>
</dbReference>
<evidence type="ECO:0000256" key="5">
    <source>
        <dbReference type="ARBA" id="ARBA00022519"/>
    </source>
</evidence>
<dbReference type="EMBL" id="UFQB01000016">
    <property type="protein sequence ID" value="SSW68467.1"/>
    <property type="molecule type" value="Genomic_DNA"/>
</dbReference>
<keyword evidence="5" id="KW-0997">Cell inner membrane</keyword>
<dbReference type="PANTHER" id="PTHR43531">
    <property type="entry name" value="PROTEIN ICFG"/>
    <property type="match status" value="1"/>
</dbReference>
<dbReference type="Gene3D" id="1.10.287.950">
    <property type="entry name" value="Methyl-accepting chemotaxis protein"/>
    <property type="match status" value="1"/>
</dbReference>
<feature type="transmembrane region" description="Helical" evidence="12">
    <location>
        <begin position="191"/>
        <end position="211"/>
    </location>
</feature>
<keyword evidence="7 12" id="KW-1133">Transmembrane helix</keyword>
<keyword evidence="8 12" id="KW-0472">Membrane</keyword>
<keyword evidence="2" id="KW-1003">Cell membrane</keyword>
<keyword evidence="3" id="KW-0488">Methylation</keyword>
<dbReference type="SMART" id="SM00283">
    <property type="entry name" value="MA"/>
    <property type="match status" value="1"/>
</dbReference>
<dbReference type="PANTHER" id="PTHR43531:SF14">
    <property type="entry name" value="METHYL-ACCEPTING CHEMOTAXIS PROTEIN I-RELATED"/>
    <property type="match status" value="1"/>
</dbReference>
<protein>
    <submittedName>
        <fullName evidence="15">Methyl-accepting chemotaxis protein I</fullName>
    </submittedName>
</protein>
<dbReference type="GO" id="GO:0006935">
    <property type="term" value="P:chemotaxis"/>
    <property type="evidence" value="ECO:0007669"/>
    <property type="project" value="UniProtKB-KW"/>
</dbReference>
<dbReference type="GO" id="GO:0007165">
    <property type="term" value="P:signal transduction"/>
    <property type="evidence" value="ECO:0007669"/>
    <property type="project" value="UniProtKB-KW"/>
</dbReference>
<comment type="subcellular location">
    <subcellularLocation>
        <location evidence="1">Cell inner membrane</location>
        <topology evidence="1">Multi-pass membrane protein</topology>
    </subcellularLocation>
</comment>
<feature type="domain" description="HAMP" evidence="14">
    <location>
        <begin position="213"/>
        <end position="265"/>
    </location>
</feature>
<evidence type="ECO:0000256" key="7">
    <source>
        <dbReference type="ARBA" id="ARBA00022989"/>
    </source>
</evidence>
<evidence type="ECO:0000313" key="15">
    <source>
        <dbReference type="EMBL" id="SSW68467.1"/>
    </source>
</evidence>
<feature type="domain" description="Methyl-accepting transducer" evidence="13">
    <location>
        <begin position="270"/>
        <end position="499"/>
    </location>
</feature>
<dbReference type="InterPro" id="IPR003122">
    <property type="entry name" value="Tar_rcpt_lig-bd"/>
</dbReference>
<keyword evidence="4" id="KW-0145">Chemotaxis</keyword>
<dbReference type="CDD" id="cd19407">
    <property type="entry name" value="Tar_Tsr_sensor"/>
    <property type="match status" value="1"/>
</dbReference>
<evidence type="ECO:0000256" key="10">
    <source>
        <dbReference type="ARBA" id="ARBA00029447"/>
    </source>
</evidence>
<gene>
    <name evidence="15" type="primary">tsr_2</name>
    <name evidence="15" type="ORF">AGI3411_03656</name>
</gene>
<dbReference type="InterPro" id="IPR004089">
    <property type="entry name" value="MCPsignal_dom"/>
</dbReference>
<dbReference type="InterPro" id="IPR035440">
    <property type="entry name" value="4HB_MCP_dom_sf"/>
</dbReference>
<evidence type="ECO:0000256" key="1">
    <source>
        <dbReference type="ARBA" id="ARBA00004429"/>
    </source>
</evidence>
<evidence type="ECO:0000256" key="6">
    <source>
        <dbReference type="ARBA" id="ARBA00022692"/>
    </source>
</evidence>
<accession>A0A446CKM0</accession>
<evidence type="ECO:0000256" key="3">
    <source>
        <dbReference type="ARBA" id="ARBA00022481"/>
    </source>
</evidence>
<dbReference type="Pfam" id="PF00015">
    <property type="entry name" value="MCPsignal"/>
    <property type="match status" value="1"/>
</dbReference>
<evidence type="ECO:0000256" key="4">
    <source>
        <dbReference type="ARBA" id="ARBA00022500"/>
    </source>
</evidence>
<proteinExistence type="inferred from homology"/>
<dbReference type="SUPFAM" id="SSF58104">
    <property type="entry name" value="Methyl-accepting chemotaxis protein (MCP) signaling domain"/>
    <property type="match status" value="1"/>
</dbReference>
<dbReference type="CDD" id="cd11386">
    <property type="entry name" value="MCP_signal"/>
    <property type="match status" value="1"/>
</dbReference>
<evidence type="ECO:0000256" key="2">
    <source>
        <dbReference type="ARBA" id="ARBA00022475"/>
    </source>
</evidence>
<keyword evidence="16" id="KW-1185">Reference proteome</keyword>
<sequence>MLEKLKVRTGMLLVLGCFVIALALASGLGWMNAERSVTEIKDLNNVAVHQVDPLYEANAALLRTRLALGAGMAALQAAATDQAAQTEQEAARELALARERFARYMAVPKTERGQALAQTLQARFTEYGARLEALGAALKERSPARYQQDEGRVRQADASFIKDMQAFLARVEERSNGVLASAEQTYSTARISAIALVSAALLLTALCWAFIRRGVLQPLQEAGRHFDRIAAGDLTARVESRSDNEIGALFAALKRMQEGLTRTVTSVRLGVDEINVGAAEIAAGNANLSVRTEEQAAALEETASTMEELAVTVKQNAENAAQANQLAAVSMDVAQRGGQNVDQVVATMHGISDSSRRISDIVSVIDGIAFQTNILALNAAVEAARAGEQGKGFAVVAGEVRTLAQRAAQAAKEIKALIETSVDTVAAGSAQVAAAGQTMQEIVTSVQRVADIMGEISAASAQQAGGIDQVSLAITQMDEVTQQNAALVEEASAAAAAMEEQARRLAEATSVFKTQSGQVIEATPAPLGRLPQASRLTRS</sequence>
<comment type="similarity">
    <text evidence="10">Belongs to the methyl-accepting chemotaxis (MCP) protein family.</text>
</comment>
<dbReference type="PRINTS" id="PR00260">
    <property type="entry name" value="CHEMTRNSDUCR"/>
</dbReference>
<dbReference type="PROSITE" id="PS50111">
    <property type="entry name" value="CHEMOTAXIS_TRANSDUC_2"/>
    <property type="match status" value="1"/>
</dbReference>
<keyword evidence="9 11" id="KW-0807">Transducer</keyword>
<evidence type="ECO:0000259" key="13">
    <source>
        <dbReference type="PROSITE" id="PS50111"/>
    </source>
</evidence>
<reference evidence="15 16" key="1">
    <citation type="submission" date="2018-07" db="EMBL/GenBank/DDBJ databases">
        <authorList>
            <person name="Peeters C."/>
        </authorList>
    </citation>
    <scope>NUCLEOTIDE SEQUENCE [LARGE SCALE GENOMIC DNA]</scope>
    <source>
        <strain evidence="15 16">LMG 3411</strain>
    </source>
</reference>
<dbReference type="GO" id="GO:0005886">
    <property type="term" value="C:plasma membrane"/>
    <property type="evidence" value="ECO:0007669"/>
    <property type="project" value="UniProtKB-SubCell"/>
</dbReference>
<dbReference type="SUPFAM" id="SSF47170">
    <property type="entry name" value="Aspartate receptor, ligand-binding domain"/>
    <property type="match status" value="1"/>
</dbReference>
<dbReference type="AlphaFoldDB" id="A0A446CKM0"/>
<dbReference type="SMART" id="SM00304">
    <property type="entry name" value="HAMP"/>
    <property type="match status" value="1"/>
</dbReference>
<evidence type="ECO:0000256" key="12">
    <source>
        <dbReference type="SAM" id="Phobius"/>
    </source>
</evidence>
<dbReference type="InterPro" id="IPR004090">
    <property type="entry name" value="Chemotax_Me-accpt_rcpt"/>
</dbReference>
<name>A0A446CKM0_9BURK</name>
<dbReference type="Pfam" id="PF00672">
    <property type="entry name" value="HAMP"/>
    <property type="match status" value="1"/>
</dbReference>
<dbReference type="Pfam" id="PF02203">
    <property type="entry name" value="TarH"/>
    <property type="match status" value="1"/>
</dbReference>
<evidence type="ECO:0000256" key="8">
    <source>
        <dbReference type="ARBA" id="ARBA00023136"/>
    </source>
</evidence>
<evidence type="ECO:0000259" key="14">
    <source>
        <dbReference type="PROSITE" id="PS50885"/>
    </source>
</evidence>
<dbReference type="RefSeq" id="WP_129528794.1">
    <property type="nucleotide sequence ID" value="NZ_UFQB01000016.1"/>
</dbReference>
<evidence type="ECO:0000256" key="9">
    <source>
        <dbReference type="ARBA" id="ARBA00023224"/>
    </source>
</evidence>
<evidence type="ECO:0000256" key="11">
    <source>
        <dbReference type="PROSITE-ProRule" id="PRU00284"/>
    </source>
</evidence>
<dbReference type="PROSITE" id="PS50885">
    <property type="entry name" value="HAMP"/>
    <property type="match status" value="1"/>
</dbReference>
<dbReference type="OrthoDB" id="8649602at2"/>
<dbReference type="Proteomes" id="UP000289184">
    <property type="component" value="Unassembled WGS sequence"/>
</dbReference>
<dbReference type="GO" id="GO:0004888">
    <property type="term" value="F:transmembrane signaling receptor activity"/>
    <property type="evidence" value="ECO:0007669"/>
    <property type="project" value="InterPro"/>
</dbReference>
<evidence type="ECO:0000313" key="16">
    <source>
        <dbReference type="Proteomes" id="UP000289184"/>
    </source>
</evidence>
<organism evidence="15 16">
    <name type="scientific">Achromobacter agilis</name>
    <dbReference type="NCBI Taxonomy" id="1353888"/>
    <lineage>
        <taxon>Bacteria</taxon>
        <taxon>Pseudomonadati</taxon>
        <taxon>Pseudomonadota</taxon>
        <taxon>Betaproteobacteria</taxon>
        <taxon>Burkholderiales</taxon>
        <taxon>Alcaligenaceae</taxon>
        <taxon>Achromobacter</taxon>
    </lineage>
</organism>
<keyword evidence="6 12" id="KW-0812">Transmembrane</keyword>
<dbReference type="InterPro" id="IPR051310">
    <property type="entry name" value="MCP_chemotaxis"/>
</dbReference>
<dbReference type="InterPro" id="IPR003660">
    <property type="entry name" value="HAMP_dom"/>
</dbReference>